<protein>
    <submittedName>
        <fullName evidence="6">Colicin V production protein</fullName>
    </submittedName>
</protein>
<dbReference type="GO" id="GO:0016020">
    <property type="term" value="C:membrane"/>
    <property type="evidence" value="ECO:0007669"/>
    <property type="project" value="UniProtKB-SubCell"/>
</dbReference>
<accession>A9WBV6</accession>
<keyword evidence="4 5" id="KW-0472">Membrane</keyword>
<organism evidence="6 7">
    <name type="scientific">Chloroflexus aurantiacus (strain ATCC 29366 / DSM 635 / J-10-fl)</name>
    <dbReference type="NCBI Taxonomy" id="324602"/>
    <lineage>
        <taxon>Bacteria</taxon>
        <taxon>Bacillati</taxon>
        <taxon>Chloroflexota</taxon>
        <taxon>Chloroflexia</taxon>
        <taxon>Chloroflexales</taxon>
        <taxon>Chloroflexineae</taxon>
        <taxon>Chloroflexaceae</taxon>
        <taxon>Chloroflexus</taxon>
    </lineage>
</organism>
<dbReference type="RefSeq" id="WP_012259561.1">
    <property type="nucleotide sequence ID" value="NC_010175.1"/>
</dbReference>
<dbReference type="Proteomes" id="UP000002008">
    <property type="component" value="Chromosome"/>
</dbReference>
<evidence type="ECO:0000256" key="5">
    <source>
        <dbReference type="SAM" id="Phobius"/>
    </source>
</evidence>
<dbReference type="InterPro" id="IPR003825">
    <property type="entry name" value="Colicin-V_CvpA"/>
</dbReference>
<evidence type="ECO:0000256" key="1">
    <source>
        <dbReference type="ARBA" id="ARBA00004141"/>
    </source>
</evidence>
<evidence type="ECO:0000313" key="6">
    <source>
        <dbReference type="EMBL" id="ABY36908.1"/>
    </source>
</evidence>
<dbReference type="STRING" id="324602.Caur_3730"/>
<feature type="transmembrane region" description="Helical" evidence="5">
    <location>
        <begin position="6"/>
        <end position="22"/>
    </location>
</feature>
<keyword evidence="3 5" id="KW-1133">Transmembrane helix</keyword>
<feature type="transmembrane region" description="Helical" evidence="5">
    <location>
        <begin position="66"/>
        <end position="89"/>
    </location>
</feature>
<dbReference type="KEGG" id="cau:Caur_3730"/>
<dbReference type="EnsemblBacteria" id="ABY36908">
    <property type="protein sequence ID" value="ABY36908"/>
    <property type="gene ID" value="Caur_3730"/>
</dbReference>
<comment type="subcellular location">
    <subcellularLocation>
        <location evidence="1">Membrane</location>
        <topology evidence="1">Multi-pass membrane protein</topology>
    </subcellularLocation>
</comment>
<evidence type="ECO:0000256" key="3">
    <source>
        <dbReference type="ARBA" id="ARBA00022989"/>
    </source>
</evidence>
<dbReference type="EMBL" id="CP000909">
    <property type="protein sequence ID" value="ABY36908.1"/>
    <property type="molecule type" value="Genomic_DNA"/>
</dbReference>
<proteinExistence type="predicted"/>
<dbReference type="Pfam" id="PF02674">
    <property type="entry name" value="Colicin_V"/>
    <property type="match status" value="1"/>
</dbReference>
<sequence length="204" mass="22147">MRSLFIDGGAIVILLLFVIAGFRRGAWPSGFVLLGTLIGTVLVDLWRDGVVHLLTPIDLASGLPLFLALSGLLLIAIVVGYGVDTIFELGLENAAEWSHRLIGAAIGLVNAALVITYLARYAGAAWPDPATTAWLTTTTVVPLVINLLPWGMLALTLIGLLILLLRFLHAIHTERELDADRLPPQEATLRVLERIDQALGHRRR</sequence>
<keyword evidence="7" id="KW-1185">Reference proteome</keyword>
<dbReference type="InParanoid" id="A9WBV6"/>
<dbReference type="AlphaFoldDB" id="A9WBV6"/>
<evidence type="ECO:0000256" key="2">
    <source>
        <dbReference type="ARBA" id="ARBA00022692"/>
    </source>
</evidence>
<keyword evidence="2 5" id="KW-0812">Transmembrane</keyword>
<dbReference type="eggNOG" id="COG1286">
    <property type="taxonomic scope" value="Bacteria"/>
</dbReference>
<name>A9WBV6_CHLAA</name>
<dbReference type="PATRIC" id="fig|324602.8.peg.4190"/>
<dbReference type="GO" id="GO:0009403">
    <property type="term" value="P:toxin biosynthetic process"/>
    <property type="evidence" value="ECO:0007669"/>
    <property type="project" value="InterPro"/>
</dbReference>
<gene>
    <name evidence="6" type="ordered locus">Caur_3730</name>
</gene>
<evidence type="ECO:0000256" key="4">
    <source>
        <dbReference type="ARBA" id="ARBA00023136"/>
    </source>
</evidence>
<evidence type="ECO:0000313" key="7">
    <source>
        <dbReference type="Proteomes" id="UP000002008"/>
    </source>
</evidence>
<reference evidence="7" key="1">
    <citation type="journal article" date="2011" name="BMC Genomics">
        <title>Complete genome sequence of the filamentous anoxygenic phototrophic bacterium Chloroflexus aurantiacus.</title>
        <authorList>
            <person name="Tang K.H."/>
            <person name="Barry K."/>
            <person name="Chertkov O."/>
            <person name="Dalin E."/>
            <person name="Han C.S."/>
            <person name="Hauser L.J."/>
            <person name="Honchak B.M."/>
            <person name="Karbach L.E."/>
            <person name="Land M.L."/>
            <person name="Lapidus A."/>
            <person name="Larimer F.W."/>
            <person name="Mikhailova N."/>
            <person name="Pitluck S."/>
            <person name="Pierson B.K."/>
            <person name="Blankenship R.E."/>
        </authorList>
    </citation>
    <scope>NUCLEOTIDE SEQUENCE [LARGE SCALE GENOMIC DNA]</scope>
    <source>
        <strain evidence="7">ATCC 29366 / DSM 635 / J-10-fl</strain>
    </source>
</reference>
<feature type="transmembrane region" description="Helical" evidence="5">
    <location>
        <begin position="143"/>
        <end position="165"/>
    </location>
</feature>
<dbReference type="HOGENOM" id="CLU_1346899_0_0_0"/>
<feature type="transmembrane region" description="Helical" evidence="5">
    <location>
        <begin position="29"/>
        <end position="46"/>
    </location>
</feature>
<feature type="transmembrane region" description="Helical" evidence="5">
    <location>
        <begin position="101"/>
        <end position="123"/>
    </location>
</feature>